<accession>A0A6M3T897</accession>
<keyword evidence="2" id="KW-1185">Reference proteome</keyword>
<name>A0A6M3T897_9CAUD</name>
<proteinExistence type="predicted"/>
<reference evidence="1 2" key="1">
    <citation type="submission" date="2019-11" db="EMBL/GenBank/DDBJ databases">
        <authorList>
            <person name="Hylling O."/>
            <person name="Hansen L.H."/>
            <person name="Johansen A."/>
        </authorList>
    </citation>
    <scope>NUCLEOTIDE SEQUENCE [LARGE SCALE GENOMIC DNA]</scope>
</reference>
<protein>
    <submittedName>
        <fullName evidence="1">Uncharacterized protein</fullName>
    </submittedName>
</protein>
<dbReference type="RefSeq" id="YP_010738166.1">
    <property type="nucleotide sequence ID" value="NC_073023.1"/>
</dbReference>
<evidence type="ECO:0000313" key="2">
    <source>
        <dbReference type="Proteomes" id="UP000502376"/>
    </source>
</evidence>
<dbReference type="EMBL" id="MN734437">
    <property type="protein sequence ID" value="QJD54400.1"/>
    <property type="molecule type" value="Genomic_DNA"/>
</dbReference>
<sequence length="145" mass="15747">MGNLADLQKRMYARAGEVGQVANEAKKEVARTIVRYLVNITPVDTSQALSNWQAREGFPVAFPIAPYFSGQLGSTQASSAEKAIAEANAIIAKVKPGEPIYLSNVLPYIKPLDEGSSTQHPGGFVHASVIVGKLALRDFKYDWKK</sequence>
<evidence type="ECO:0000313" key="1">
    <source>
        <dbReference type="EMBL" id="QJD54400.1"/>
    </source>
</evidence>
<organism evidence="1 2">
    <name type="scientific">Sphingomonas phage Eidolon</name>
    <dbReference type="NCBI Taxonomy" id="2686311"/>
    <lineage>
        <taxon>Viruses</taxon>
        <taxon>Duplodnaviria</taxon>
        <taxon>Heunggongvirae</taxon>
        <taxon>Uroviricota</taxon>
        <taxon>Caudoviricetes</taxon>
        <taxon>Johnpaulvirinae</taxon>
        <taxon>Eidolonvirus</taxon>
        <taxon>Eidolonvirus eidolon</taxon>
    </lineage>
</organism>
<dbReference type="Proteomes" id="UP000502376">
    <property type="component" value="Segment"/>
</dbReference>
<dbReference type="KEGG" id="vg:79585531"/>
<dbReference type="GeneID" id="79585531"/>